<evidence type="ECO:0000313" key="3">
    <source>
        <dbReference type="EMBL" id="RSH82718.1"/>
    </source>
</evidence>
<evidence type="ECO:0000256" key="1">
    <source>
        <dbReference type="ARBA" id="ARBA00022801"/>
    </source>
</evidence>
<accession>A0A427XV07</accession>
<comment type="caution">
    <text evidence="3">The sequence shown here is derived from an EMBL/GenBank/DDBJ whole genome shotgun (WGS) entry which is preliminary data.</text>
</comment>
<protein>
    <recommendedName>
        <fullName evidence="5">Glucuronyl hydrolase</fullName>
    </recommendedName>
</protein>
<dbReference type="PANTHER" id="PTHR36845">
    <property type="entry name" value="HYDROLASE, PUTATIVE (AFU_ORTHOLOGUE AFUA_7G05090)-RELATED"/>
    <property type="match status" value="1"/>
</dbReference>
<dbReference type="InterPro" id="IPR012341">
    <property type="entry name" value="6hp_glycosidase-like_sf"/>
</dbReference>
<dbReference type="OrthoDB" id="2317065at2759"/>
<dbReference type="Gene3D" id="1.50.10.10">
    <property type="match status" value="1"/>
</dbReference>
<dbReference type="GeneID" id="39592255"/>
<dbReference type="EMBL" id="RSCE01000005">
    <property type="protein sequence ID" value="RSH82718.1"/>
    <property type="molecule type" value="Genomic_DNA"/>
</dbReference>
<dbReference type="SUPFAM" id="SSF48208">
    <property type="entry name" value="Six-hairpin glycosidases"/>
    <property type="match status" value="1"/>
</dbReference>
<organism evidence="3 4">
    <name type="scientific">Apiotrichum porosum</name>
    <dbReference type="NCBI Taxonomy" id="105984"/>
    <lineage>
        <taxon>Eukaryota</taxon>
        <taxon>Fungi</taxon>
        <taxon>Dikarya</taxon>
        <taxon>Basidiomycota</taxon>
        <taxon>Agaricomycotina</taxon>
        <taxon>Tremellomycetes</taxon>
        <taxon>Trichosporonales</taxon>
        <taxon>Trichosporonaceae</taxon>
        <taxon>Apiotrichum</taxon>
    </lineage>
</organism>
<dbReference type="InterPro" id="IPR052369">
    <property type="entry name" value="UG_Glycosaminoglycan_Hydrolase"/>
</dbReference>
<evidence type="ECO:0008006" key="5">
    <source>
        <dbReference type="Google" id="ProtNLM"/>
    </source>
</evidence>
<comment type="similarity">
    <text evidence="2">Belongs to the glycosyl hydrolase 88 family.</text>
</comment>
<dbReference type="AlphaFoldDB" id="A0A427XV07"/>
<evidence type="ECO:0000256" key="2">
    <source>
        <dbReference type="ARBA" id="ARBA00038358"/>
    </source>
</evidence>
<keyword evidence="4" id="KW-1185">Reference proteome</keyword>
<evidence type="ECO:0000313" key="4">
    <source>
        <dbReference type="Proteomes" id="UP000279236"/>
    </source>
</evidence>
<proteinExistence type="inferred from homology"/>
<dbReference type="RefSeq" id="XP_028476950.1">
    <property type="nucleotide sequence ID" value="XM_028623057.1"/>
</dbReference>
<dbReference type="GO" id="GO:0052757">
    <property type="term" value="F:chondroitin hydrolase activity"/>
    <property type="evidence" value="ECO:0007669"/>
    <property type="project" value="TreeGrafter"/>
</dbReference>
<dbReference type="Proteomes" id="UP000279236">
    <property type="component" value="Unassembled WGS sequence"/>
</dbReference>
<dbReference type="GO" id="GO:0000272">
    <property type="term" value="P:polysaccharide catabolic process"/>
    <property type="evidence" value="ECO:0007669"/>
    <property type="project" value="TreeGrafter"/>
</dbReference>
<keyword evidence="1" id="KW-0378">Hydrolase</keyword>
<gene>
    <name evidence="3" type="ORF">EHS24_007712</name>
</gene>
<dbReference type="PANTHER" id="PTHR36845:SF1">
    <property type="entry name" value="HYDROLASE, PUTATIVE (AFU_ORTHOLOGUE AFUA_7G05090)-RELATED"/>
    <property type="match status" value="1"/>
</dbReference>
<sequence>MPSADSPPTAFQRLSAIPASAPGLYTASDVIKIVEVAKKYIPTNGEKMVRVPEYTTPGGPNSYHCSRVEHAWTQGFFPGLLWLLIERERLLPGTLAAAGYTVEQVQDLARQYQASFRHMARHAANHDQGFRFQTCYGRDLEFTGSEEGREVLIEAAESLVDRYDPKVGCIRSWNSMRKVGKPDIYRVDNQDEHYLVIVDNMMNLDLLYQATELTGDNRYADIATTQAERMIQGFIRPDGTTYHVVDYGKDGSSMNGMTHQGYADESCWSRGQAWGIYGYAQCALRTGRPEFIATSRRLADAFLERLPESGVPWWDFNAPKPCPYDASAGMIAARGLQMLYTLLRSTETGAAERYLQAGFKLSDDTIRECATPAASISPKGVADWGHGDWETILKHSTINGNEHATHRLMDHGLVYADYYFVEFANEALKLKKAAAKA</sequence>
<dbReference type="InterPro" id="IPR008928">
    <property type="entry name" value="6-hairpin_glycosidase_sf"/>
</dbReference>
<reference evidence="3 4" key="1">
    <citation type="submission" date="2018-11" db="EMBL/GenBank/DDBJ databases">
        <title>Genome sequence of Apiotrichum porosum DSM 27194.</title>
        <authorList>
            <person name="Aliyu H."/>
            <person name="Gorte O."/>
            <person name="Ochsenreither K."/>
        </authorList>
    </citation>
    <scope>NUCLEOTIDE SEQUENCE [LARGE SCALE GENOMIC DNA]</scope>
    <source>
        <strain evidence="3 4">DSM 27194</strain>
    </source>
</reference>
<name>A0A427XV07_9TREE</name>